<name>A0AA40KCX0_9PEZI</name>
<feature type="non-terminal residue" evidence="2">
    <location>
        <position position="1"/>
    </location>
</feature>
<feature type="domain" description="DUF1868" evidence="1">
    <location>
        <begin position="1"/>
        <end position="113"/>
    </location>
</feature>
<reference evidence="2" key="1">
    <citation type="submission" date="2023-06" db="EMBL/GenBank/DDBJ databases">
        <title>Genome-scale phylogeny and comparative genomics of the fungal order Sordariales.</title>
        <authorList>
            <consortium name="Lawrence Berkeley National Laboratory"/>
            <person name="Hensen N."/>
            <person name="Bonometti L."/>
            <person name="Westerberg I."/>
            <person name="Brannstrom I.O."/>
            <person name="Guillou S."/>
            <person name="Cros-Aarteil S."/>
            <person name="Calhoun S."/>
            <person name="Haridas S."/>
            <person name="Kuo A."/>
            <person name="Mondo S."/>
            <person name="Pangilinan J."/>
            <person name="Riley R."/>
            <person name="LaButti K."/>
            <person name="Andreopoulos B."/>
            <person name="Lipzen A."/>
            <person name="Chen C."/>
            <person name="Yanf M."/>
            <person name="Daum C."/>
            <person name="Ng V."/>
            <person name="Clum A."/>
            <person name="Steindorff A."/>
            <person name="Ohm R."/>
            <person name="Martin F."/>
            <person name="Silar P."/>
            <person name="Natvig D."/>
            <person name="Lalanne C."/>
            <person name="Gautier V."/>
            <person name="Ament-velasquez S.L."/>
            <person name="Kruys A."/>
            <person name="Hutchinson M.I."/>
            <person name="Powell A.J."/>
            <person name="Barry K."/>
            <person name="Miller A.N."/>
            <person name="Grigoriev I.V."/>
            <person name="Debuchy R."/>
            <person name="Gladieux P."/>
            <person name="Thoren M.H."/>
            <person name="Johannesson H."/>
        </authorList>
    </citation>
    <scope>NUCLEOTIDE SEQUENCE</scope>
    <source>
        <strain evidence="2">SMH3187-1</strain>
    </source>
</reference>
<accession>A0AA40KCX0</accession>
<dbReference type="EMBL" id="JAUKUD010000001">
    <property type="protein sequence ID" value="KAK0754246.1"/>
    <property type="molecule type" value="Genomic_DNA"/>
</dbReference>
<dbReference type="InterPro" id="IPR009097">
    <property type="entry name" value="Cyclic_Pdiesterase"/>
</dbReference>
<proteinExistence type="predicted"/>
<feature type="non-terminal residue" evidence="2">
    <location>
        <position position="214"/>
    </location>
</feature>
<sequence>KFDADGNVQPFPGNTIVAHLPTNTELYGSLLQLHGKLAASPLAPLMALLPPESWHMTVFEGVCDTVRTIPGHWPHDLPIDAPLEQCTQHVARKLAGFELGEGAPPYRLTVDGFSSFDVGILVRLRPRTPQQGARLQRLRDRLSETMGLRMGNHDCYEFHLSMTYLLRHMDGDQRAMLGRLLEDHLAGMPRELELGGPEFCTFENMFKFHQLFCL</sequence>
<protein>
    <submittedName>
        <fullName evidence="2">RNA ligase/cyclic nucleotide phosphodiesterase</fullName>
    </submittedName>
</protein>
<comment type="caution">
    <text evidence="2">The sequence shown here is derived from an EMBL/GenBank/DDBJ whole genome shotgun (WGS) entry which is preliminary data.</text>
</comment>
<gene>
    <name evidence="2" type="ORF">B0T18DRAFT_307508</name>
</gene>
<dbReference type="GO" id="GO:0016874">
    <property type="term" value="F:ligase activity"/>
    <property type="evidence" value="ECO:0007669"/>
    <property type="project" value="UniProtKB-KW"/>
</dbReference>
<keyword evidence="2" id="KW-0436">Ligase</keyword>
<dbReference type="Proteomes" id="UP001172155">
    <property type="component" value="Unassembled WGS sequence"/>
</dbReference>
<organism evidence="2 3">
    <name type="scientific">Schizothecium vesticola</name>
    <dbReference type="NCBI Taxonomy" id="314040"/>
    <lineage>
        <taxon>Eukaryota</taxon>
        <taxon>Fungi</taxon>
        <taxon>Dikarya</taxon>
        <taxon>Ascomycota</taxon>
        <taxon>Pezizomycotina</taxon>
        <taxon>Sordariomycetes</taxon>
        <taxon>Sordariomycetidae</taxon>
        <taxon>Sordariales</taxon>
        <taxon>Schizotheciaceae</taxon>
        <taxon>Schizothecium</taxon>
    </lineage>
</organism>
<dbReference type="AlphaFoldDB" id="A0AA40KCX0"/>
<evidence type="ECO:0000313" key="3">
    <source>
        <dbReference type="Proteomes" id="UP001172155"/>
    </source>
</evidence>
<evidence type="ECO:0000313" key="2">
    <source>
        <dbReference type="EMBL" id="KAK0754246.1"/>
    </source>
</evidence>
<dbReference type="Gene3D" id="3.90.1140.10">
    <property type="entry name" value="Cyclic phosphodiesterase"/>
    <property type="match status" value="1"/>
</dbReference>
<evidence type="ECO:0000259" key="1">
    <source>
        <dbReference type="Pfam" id="PF08975"/>
    </source>
</evidence>
<dbReference type="SUPFAM" id="SSF55144">
    <property type="entry name" value="LigT-like"/>
    <property type="match status" value="1"/>
</dbReference>
<dbReference type="Pfam" id="PF08975">
    <property type="entry name" value="2H-phosphodiest"/>
    <property type="match status" value="1"/>
</dbReference>
<dbReference type="InterPro" id="IPR015069">
    <property type="entry name" value="2H-PEstase_DUF1868"/>
</dbReference>
<keyword evidence="3" id="KW-1185">Reference proteome</keyword>